<evidence type="ECO:0000313" key="2">
    <source>
        <dbReference type="Proteomes" id="UP000069914"/>
    </source>
</evidence>
<gene>
    <name evidence="1" type="ORF">ACZ76_17225</name>
</gene>
<sequence>MRKLKKSGKEAFLRAWNQHLYVVLRRKGRCSYGGSNSNVIIKDETCIVQNPIVTFIEKISLKKGVSKQFFAKEKIRVPRNFSFYDNPEESLLFIHSASKSICRGERKSVTIDYTSAKYNCLGAECLLGMVVTEARQSNINFDSNVTVNGIYPKRESHREIIKSIGIVKEMDEANPGIVKDFTKKNENPKQRIFKVDSIGKEDPSAFAQDRKNITAEKFTAYINECLNDHSLVLKEAAEKHLTSCMGELLDNAERHCGLIQRPRWFVRGYVNNNARQPVCELAIINFGTTIAETFKNLPDVHYSLKKQVEPYVNRHLNKKGMFEEGLITVAALQGRVSCKNVTVSDSSGTGTIELLKFFQDMHDNIRRIRGVEVEKPRMSLISGRTHISFDGRYPLICKVEEDEESETFSYPFNSESLASAPDRAYLNEMKNAYFPGVMVNIRFPLQKKTQI</sequence>
<dbReference type="EMBL" id="CP011975">
    <property type="protein sequence ID" value="AKP35137.1"/>
    <property type="molecule type" value="Genomic_DNA"/>
</dbReference>
<proteinExistence type="predicted"/>
<dbReference type="Proteomes" id="UP000069914">
    <property type="component" value="Chromosome"/>
</dbReference>
<accession>A0ABN4HB61</accession>
<dbReference type="GeneID" id="61902392"/>
<keyword evidence="2" id="KW-1185">Reference proteome</keyword>
<organism evidence="1 2">
    <name type="scientific">Yersinia aleksiciae</name>
    <dbReference type="NCBI Taxonomy" id="263819"/>
    <lineage>
        <taxon>Bacteria</taxon>
        <taxon>Pseudomonadati</taxon>
        <taxon>Pseudomonadota</taxon>
        <taxon>Gammaproteobacteria</taxon>
        <taxon>Enterobacterales</taxon>
        <taxon>Yersiniaceae</taxon>
        <taxon>Yersinia</taxon>
    </lineage>
</organism>
<evidence type="ECO:0000313" key="1">
    <source>
        <dbReference type="EMBL" id="AKP35137.1"/>
    </source>
</evidence>
<name>A0ABN4HB61_YERAE</name>
<dbReference type="RefSeq" id="WP_048620008.1">
    <property type="nucleotide sequence ID" value="NZ_CABHQK010000105.1"/>
</dbReference>
<protein>
    <submittedName>
        <fullName evidence="1">Uncharacterized protein</fullName>
    </submittedName>
</protein>
<reference evidence="1 2" key="1">
    <citation type="journal article" date="2015" name="Genome Announc.">
        <title>De Novo Genome Sequence of Yersinia aleksiciae Y159T.</title>
        <authorList>
            <person name="Sprague L.D."/>
            <person name="Neubauer H."/>
        </authorList>
    </citation>
    <scope>NUCLEOTIDE SEQUENCE [LARGE SCALE GENOMIC DNA]</scope>
    <source>
        <strain evidence="1 2">159</strain>
    </source>
</reference>